<evidence type="ECO:0000313" key="4">
    <source>
        <dbReference type="Proteomes" id="UP000253790"/>
    </source>
</evidence>
<feature type="region of interest" description="Disordered" evidence="1">
    <location>
        <begin position="515"/>
        <end position="538"/>
    </location>
</feature>
<sequence length="1449" mass="154359">MPDVTLLLTTPSGTAGLPRRRVEAAYTRLVPADADAEGAERESARVVDVVTAELTTELGATLVLTDADPEAPAVLHVLTGTGSVRLRRVLEPPLRDRVEVALTKEEVKAVAQPELEADVQDPPVVRRARLVPVGTVPVRFASAELRVAPFAVADWTALGLESLFQLPQPQTTSAEAQPTTLPAVEALPWAPVPLGVDGGFVLGMPRTPGSSWLWWLADGSNVALGAVEDDLGTDRPDLLALPLPPFAVAPTGAEPAGRTPFATSDRELADNPDVYGEDPGAFCHPFSSPERVLGERAFHVILRAEQPAVSSEPTRRFPSFPVLDYDPVVATRDDLDDPRLRRAALDPDLRVPLAGVLGRATSVVRPSLPVDYLDGLLRTDGGRHVVDARHPLDWEGDASRYQAATVARGHILEYRMRWRSNGYSLGTVARSLTLAPRQVRRIQKIEFERLERTRREESTQLVDQVVDQVARDRSYEDSVEASLSEWARGESSSSTSAVAGGFGFAVPGFVAGGGGGHSSAQSASSQSGGRQTRAAEEQRLRDTIRRFADARRKLDSVVVTEVSQEETVTGTVEVVRNANYAHSLTVIYYQILRHLKLETAFAAVRECLFVPFAVKPFTLARAYRWRESLRKNLRDPRYTTALTYLRDVLTGFAGSSVPPGARADQPIRQLRGSMTMRLGVERPNVALDVFDELPWAPLRPFLGSPALSIFGRLRELADHARDSWFQAEQAPRIAAGWVDTLLLTAGGTPLAADFTLASRYQFNGSVRVDFTARPPVGQQLTRRILTDLHVVASRPLTPGSVANVTSFSYTYDTDHFRRSVRVAAGSDDLVSAETGVVDPNGASGSEPPDPWELRDERQEMVRAVQDLLGHLNEHVEFYDSCIVWEMDRNRVFMLVDGAIIPGTAGLSVASVVERDPIAIIGNSLVFRVSAGAFLGLDGLDTPAKLHAWYADNGAHSEPMHVALPTDGLYAQSIMDPCVALEEHQGDLDWVLEDPEPELGSLDPSLLMSRRAEPMTTAPTPLPQTIISLQNAPEAPTPSGLAGALGAVQNGAAFRDMAGLAGTQANAAAGLQTAAGLATSFGQQAAALKMAELAASAQKTKEANQKLATVKKAADTEAVPPEKAQEAAGKILDELTAPSTMPVFGGDGSGLKGLGDLLKTAAFTPGSDVTATPDGLKVALGGGPGVGSAVGALQLASFGSLPAAVGNLVPDSLGGLLGSIPGVGDVVDLFRDWVTKAETFKREVAATARAELAAWAGRPESDPAVLSFLEAYGRAANATDPAVWAAGAAGDTVAWSAGFVSFCVQEAARAAGIPGDPFGRSTLHARYVLAAKQNRVTRNLANPFWLYKLDEVRPDVGDLLCKNRPGTSALTYDNIQGTEASHVDVVTEVSSDHQLLACGGNRTGTGLTVAEAPVALVDGFVTAASAHQAAGPYFAVLRVRTSPLEGITLP</sequence>
<dbReference type="Proteomes" id="UP000253790">
    <property type="component" value="Chromosome"/>
</dbReference>
<protein>
    <submittedName>
        <fullName evidence="3">DUF2272 domain-containing protein</fullName>
    </submittedName>
</protein>
<dbReference type="InterPro" id="IPR019262">
    <property type="entry name" value="DUF2272"/>
</dbReference>
<keyword evidence="4" id="KW-1185">Reference proteome</keyword>
<evidence type="ECO:0000313" key="3">
    <source>
        <dbReference type="EMBL" id="AXH95521.1"/>
    </source>
</evidence>
<accession>A0A345NKG3</accession>
<dbReference type="OrthoDB" id="4312432at2"/>
<reference evidence="3 4" key="1">
    <citation type="submission" date="2018-07" db="EMBL/GenBank/DDBJ databases">
        <title>Complete genome sequencing of Ornithinimicrobium sp. AMA3305.</title>
        <authorList>
            <person name="Bae J.-W."/>
        </authorList>
    </citation>
    <scope>NUCLEOTIDE SEQUENCE [LARGE SCALE GENOMIC DNA]</scope>
    <source>
        <strain evidence="3 4">AMA3305</strain>
    </source>
</reference>
<dbReference type="KEGG" id="orn:DV701_04700"/>
<name>A0A345NKG3_9MICO</name>
<dbReference type="RefSeq" id="WP_114927286.1">
    <property type="nucleotide sequence ID" value="NZ_CP031229.1"/>
</dbReference>
<evidence type="ECO:0000256" key="1">
    <source>
        <dbReference type="SAM" id="MobiDB-lite"/>
    </source>
</evidence>
<evidence type="ECO:0000259" key="2">
    <source>
        <dbReference type="Pfam" id="PF10030"/>
    </source>
</evidence>
<feature type="domain" description="DUF2272" evidence="2">
    <location>
        <begin position="1288"/>
        <end position="1437"/>
    </location>
</feature>
<feature type="compositionally biased region" description="Low complexity" evidence="1">
    <location>
        <begin position="518"/>
        <end position="529"/>
    </location>
</feature>
<organism evidence="3 4">
    <name type="scientific">Ornithinimicrobium avium</name>
    <dbReference type="NCBI Taxonomy" id="2283195"/>
    <lineage>
        <taxon>Bacteria</taxon>
        <taxon>Bacillati</taxon>
        <taxon>Actinomycetota</taxon>
        <taxon>Actinomycetes</taxon>
        <taxon>Micrococcales</taxon>
        <taxon>Ornithinimicrobiaceae</taxon>
        <taxon>Ornithinimicrobium</taxon>
    </lineage>
</organism>
<proteinExistence type="predicted"/>
<dbReference type="Pfam" id="PF10030">
    <property type="entry name" value="DUF2272"/>
    <property type="match status" value="1"/>
</dbReference>
<dbReference type="EMBL" id="CP031229">
    <property type="protein sequence ID" value="AXH95521.1"/>
    <property type="molecule type" value="Genomic_DNA"/>
</dbReference>
<gene>
    <name evidence="3" type="ORF">DV701_04700</name>
</gene>